<dbReference type="Pfam" id="PF00342">
    <property type="entry name" value="PGI"/>
    <property type="match status" value="1"/>
</dbReference>
<accession>A0ABU9GUZ0</accession>
<sequence length="70" mass="7687">KNLITEEIFTSLLDLDKEVDLVSAIKAQFSGEKINITEGLAVLHTAISNRSNSPDFVDGEDVMPKINEVL</sequence>
<name>A0ABU9GUZ0_9GAMM</name>
<dbReference type="Gene3D" id="3.40.50.10490">
    <property type="entry name" value="Glucose-6-phosphate isomerase like protein, domain 1"/>
    <property type="match status" value="1"/>
</dbReference>
<dbReference type="EC" id="5.3.1.9" evidence="4"/>
<dbReference type="PROSITE" id="PS51463">
    <property type="entry name" value="P_GLUCOSE_ISOMERASE_3"/>
    <property type="match status" value="1"/>
</dbReference>
<dbReference type="EMBL" id="JBAKAZ010000435">
    <property type="protein sequence ID" value="MEL0631081.1"/>
    <property type="molecule type" value="Genomic_DNA"/>
</dbReference>
<dbReference type="InterPro" id="IPR046348">
    <property type="entry name" value="SIS_dom_sf"/>
</dbReference>
<keyword evidence="5" id="KW-1185">Reference proteome</keyword>
<feature type="non-terminal residue" evidence="4">
    <location>
        <position position="70"/>
    </location>
</feature>
<keyword evidence="2" id="KW-0324">Glycolysis</keyword>
<gene>
    <name evidence="4" type="primary">pgi</name>
    <name evidence="4" type="ORF">V6256_16080</name>
</gene>
<evidence type="ECO:0000256" key="1">
    <source>
        <dbReference type="ARBA" id="ARBA00022432"/>
    </source>
</evidence>
<feature type="non-terminal residue" evidence="4">
    <location>
        <position position="1"/>
    </location>
</feature>
<evidence type="ECO:0000256" key="3">
    <source>
        <dbReference type="ARBA" id="ARBA00023235"/>
    </source>
</evidence>
<proteinExistence type="predicted"/>
<dbReference type="PANTHER" id="PTHR11469">
    <property type="entry name" value="GLUCOSE-6-PHOSPHATE ISOMERASE"/>
    <property type="match status" value="1"/>
</dbReference>
<reference evidence="4 5" key="1">
    <citation type="submission" date="2024-02" db="EMBL/GenBank/DDBJ databases">
        <title>Bacteria isolated from the canopy kelp, Nereocystis luetkeana.</title>
        <authorList>
            <person name="Pfister C.A."/>
            <person name="Younker I.T."/>
            <person name="Light S.H."/>
        </authorList>
    </citation>
    <scope>NUCLEOTIDE SEQUENCE [LARGE SCALE GENOMIC DNA]</scope>
    <source>
        <strain evidence="4 5">TI.1.05</strain>
    </source>
</reference>
<dbReference type="SUPFAM" id="SSF53697">
    <property type="entry name" value="SIS domain"/>
    <property type="match status" value="1"/>
</dbReference>
<protein>
    <submittedName>
        <fullName evidence="4">Glucose-6-phosphate isomerase</fullName>
        <ecNumber evidence="4">5.3.1.9</ecNumber>
    </submittedName>
</protein>
<keyword evidence="3 4" id="KW-0413">Isomerase</keyword>
<evidence type="ECO:0000313" key="5">
    <source>
        <dbReference type="Proteomes" id="UP001369082"/>
    </source>
</evidence>
<dbReference type="GO" id="GO:0004347">
    <property type="term" value="F:glucose-6-phosphate isomerase activity"/>
    <property type="evidence" value="ECO:0007669"/>
    <property type="project" value="UniProtKB-EC"/>
</dbReference>
<organism evidence="4 5">
    <name type="scientific">Psychromonas aquatilis</name>
    <dbReference type="NCBI Taxonomy" id="2005072"/>
    <lineage>
        <taxon>Bacteria</taxon>
        <taxon>Pseudomonadati</taxon>
        <taxon>Pseudomonadota</taxon>
        <taxon>Gammaproteobacteria</taxon>
        <taxon>Alteromonadales</taxon>
        <taxon>Psychromonadaceae</taxon>
        <taxon>Psychromonas</taxon>
    </lineage>
</organism>
<evidence type="ECO:0000313" key="4">
    <source>
        <dbReference type="EMBL" id="MEL0631081.1"/>
    </source>
</evidence>
<evidence type="ECO:0000256" key="2">
    <source>
        <dbReference type="ARBA" id="ARBA00023152"/>
    </source>
</evidence>
<dbReference type="Proteomes" id="UP001369082">
    <property type="component" value="Unassembled WGS sequence"/>
</dbReference>
<dbReference type="PANTHER" id="PTHR11469:SF1">
    <property type="entry name" value="GLUCOSE-6-PHOSPHATE ISOMERASE"/>
    <property type="match status" value="1"/>
</dbReference>
<comment type="caution">
    <text evidence="4">The sequence shown here is derived from an EMBL/GenBank/DDBJ whole genome shotgun (WGS) entry which is preliminary data.</text>
</comment>
<dbReference type="InterPro" id="IPR001672">
    <property type="entry name" value="G6P_Isomerase"/>
</dbReference>
<keyword evidence="1" id="KW-0312">Gluconeogenesis</keyword>